<organism evidence="1 2">
    <name type="scientific">Polynucleobacter yangtzensis</name>
    <dbReference type="NCBI Taxonomy" id="1743159"/>
    <lineage>
        <taxon>Bacteria</taxon>
        <taxon>Pseudomonadati</taxon>
        <taxon>Pseudomonadota</taxon>
        <taxon>Betaproteobacteria</taxon>
        <taxon>Burkholderiales</taxon>
        <taxon>Burkholderiaceae</taxon>
        <taxon>Polynucleobacter</taxon>
    </lineage>
</organism>
<evidence type="ECO:0000313" key="2">
    <source>
        <dbReference type="Proteomes" id="UP001211204"/>
    </source>
</evidence>
<dbReference type="RefSeq" id="WP_281745515.1">
    <property type="nucleotide sequence ID" value="NZ_AP026974.1"/>
</dbReference>
<reference evidence="1 2" key="1">
    <citation type="submission" date="2022-11" db="EMBL/GenBank/DDBJ databases">
        <title>Complete Genome Sequences of three Polynucleobacter sp. Subcluster PnecC Strains KF022, KF023, and KF032 Isolated from a Shallow Eutrophic Lake in Japan.</title>
        <authorList>
            <person name="Ogata Y."/>
            <person name="Watanabe K."/>
            <person name="Takemine S."/>
            <person name="Shindo C."/>
            <person name="Kurokawa R."/>
            <person name="Suda W."/>
        </authorList>
    </citation>
    <scope>NUCLEOTIDE SEQUENCE [LARGE SCALE GENOMIC DNA]</scope>
    <source>
        <strain evidence="1 2">KF032</strain>
    </source>
</reference>
<keyword evidence="2" id="KW-1185">Reference proteome</keyword>
<name>A0ABN6TPE8_9BURK</name>
<accession>A0ABN6TPE8</accession>
<dbReference type="Proteomes" id="UP001211204">
    <property type="component" value="Chromosome"/>
</dbReference>
<evidence type="ECO:0000313" key="1">
    <source>
        <dbReference type="EMBL" id="BDT78369.1"/>
    </source>
</evidence>
<proteinExistence type="predicted"/>
<sequence length="341" mass="39536">MLNRYILDYDNPDAGIGHSMGILNRALKIAERNHLQFAYSETQLAKSHEQSLRWKFKQSLRKLRGRHANETHNIGNDLNEMLDPKTLLASREDIEQRIRRGEIKLIELPAFEIHIPSNEQNDELIYKSVDDFIQSHPEPNTAFKISNNRFGDYEYASTRDWFLNAYSEARKQHPISLTFDPNKLNIAVHIRRGDLLPGRQFSDLSSRMLPDAWYLEILNTIIRNTQKDIAIHIFSEGKDGKYHSERGAPFSWKSYFENTPHVVHEHIDSDFKGTFHHLLNADILIGSKSGMSHLAGMLSKQTKIMPKMWHSYRGANKLLEVSSLQSELNQEEIAKHLEQLL</sequence>
<dbReference type="EMBL" id="AP026974">
    <property type="protein sequence ID" value="BDT78369.1"/>
    <property type="molecule type" value="Genomic_DNA"/>
</dbReference>
<gene>
    <name evidence="1" type="ORF">PKF032_02570</name>
</gene>
<protein>
    <recommendedName>
        <fullName evidence="3">Glycosyltransferase family 9 (Heptosyltransferase)</fullName>
    </recommendedName>
</protein>
<evidence type="ECO:0008006" key="3">
    <source>
        <dbReference type="Google" id="ProtNLM"/>
    </source>
</evidence>